<reference evidence="1" key="1">
    <citation type="submission" date="2015-12" db="EMBL/GenBank/DDBJ databases">
        <title>Update maize B73 reference genome by single molecule sequencing technologies.</title>
        <authorList>
            <consortium name="Maize Genome Sequencing Project"/>
            <person name="Ware D."/>
        </authorList>
    </citation>
    <scope>NUCLEOTIDE SEQUENCE</scope>
    <source>
        <tissue evidence="1">Seedling</tissue>
    </source>
</reference>
<gene>
    <name evidence="1" type="ORF">ZEAMMB73_Zm00001d052539</name>
</gene>
<dbReference type="AlphaFoldDB" id="A0A1D6QHQ2"/>
<evidence type="ECO:0000313" key="1">
    <source>
        <dbReference type="EMBL" id="AQK57398.1"/>
    </source>
</evidence>
<name>A0A1D6QHQ2_MAIZE</name>
<proteinExistence type="predicted"/>
<accession>A0A1D6QHQ2</accession>
<dbReference type="InParanoid" id="A0A1D6QHQ2"/>
<organism evidence="1">
    <name type="scientific">Zea mays</name>
    <name type="common">Maize</name>
    <dbReference type="NCBI Taxonomy" id="4577"/>
    <lineage>
        <taxon>Eukaryota</taxon>
        <taxon>Viridiplantae</taxon>
        <taxon>Streptophyta</taxon>
        <taxon>Embryophyta</taxon>
        <taxon>Tracheophyta</taxon>
        <taxon>Spermatophyta</taxon>
        <taxon>Magnoliopsida</taxon>
        <taxon>Liliopsida</taxon>
        <taxon>Poales</taxon>
        <taxon>Poaceae</taxon>
        <taxon>PACMAD clade</taxon>
        <taxon>Panicoideae</taxon>
        <taxon>Andropogonodae</taxon>
        <taxon>Andropogoneae</taxon>
        <taxon>Tripsacinae</taxon>
        <taxon>Zea</taxon>
    </lineage>
</organism>
<sequence>MGGYSIWRRLRFQSKAVYAVLIVPTINYWWLSFTFKMSRQAFKKLIVPEQRTLCPLDCKQYTFPSAARAMRHPEIFCGHDMEVLQKMMVMPRTIEKNHSLRYKT</sequence>
<dbReference type="EMBL" id="CM000780">
    <property type="protein sequence ID" value="AQK57398.1"/>
    <property type="molecule type" value="Genomic_DNA"/>
</dbReference>
<protein>
    <submittedName>
        <fullName evidence="1">Uncharacterized protein</fullName>
    </submittedName>
</protein>